<dbReference type="PaxDb" id="65489-OBART08G15930.1"/>
<name>A0A0D3H0N2_9ORYZ</name>
<proteinExistence type="predicted"/>
<feature type="region of interest" description="Disordered" evidence="1">
    <location>
        <begin position="265"/>
        <end position="286"/>
    </location>
</feature>
<dbReference type="STRING" id="65489.A0A0D3H0N2"/>
<evidence type="ECO:0000259" key="2">
    <source>
        <dbReference type="Pfam" id="PF13439"/>
    </source>
</evidence>
<dbReference type="PANTHER" id="PTHR46686:SF5">
    <property type="entry name" value="GLYCOSYLTRANSFERASE"/>
    <property type="match status" value="1"/>
</dbReference>
<dbReference type="eggNOG" id="ENOG502QSN0">
    <property type="taxonomic scope" value="Eukaryota"/>
</dbReference>
<dbReference type="PANTHER" id="PTHR46686">
    <property type="entry name" value="GLYCOSYLTRANSFERASE"/>
    <property type="match status" value="1"/>
</dbReference>
<dbReference type="Proteomes" id="UP000026960">
    <property type="component" value="Chromosome 8"/>
</dbReference>
<dbReference type="InterPro" id="IPR028098">
    <property type="entry name" value="Glyco_trans_4-like_N"/>
</dbReference>
<keyword evidence="4" id="KW-1185">Reference proteome</keyword>
<dbReference type="EnsemblPlants" id="OBART08G15930.1">
    <property type="protein sequence ID" value="OBART08G15930.1"/>
    <property type="gene ID" value="OBART08G15930"/>
</dbReference>
<dbReference type="HOGENOM" id="CLU_084898_0_0_1"/>
<evidence type="ECO:0000313" key="4">
    <source>
        <dbReference type="Proteomes" id="UP000026960"/>
    </source>
</evidence>
<protein>
    <recommendedName>
        <fullName evidence="2">Glycosyltransferase subfamily 4-like N-terminal domain-containing protein</fullName>
    </recommendedName>
</protein>
<feature type="domain" description="Glycosyltransferase subfamily 4-like N-terminal" evidence="2">
    <location>
        <begin position="18"/>
        <end position="152"/>
    </location>
</feature>
<sequence>MGPTCQSLFLSFSVHLLPPTPPGCGAATRRGSCTEAEAENDPFDVIHSESVAMFHCWAHDVPNLVVSWHGISLEALHSRIYQDLTRGDDERMSPASNHSLAQSVYRVLSEMHFFRSYVHHVAISDTTGEMLRDVYQIPNRRVHVILNGVDEAQFKPDAALGRAFREDLRLPKGANLVLGVSGRLVKGADLPPSTVGRSPPPLLPFLFPFTIGFASPRRVHFSPFPFPSTSESGHQRHHHSRPELSSLCCRSGHLLLPLCLTPPSPDARRPGTLSATNVADPWPPEH</sequence>
<dbReference type="SUPFAM" id="SSF53756">
    <property type="entry name" value="UDP-Glycosyltransferase/glycogen phosphorylase"/>
    <property type="match status" value="1"/>
</dbReference>
<evidence type="ECO:0000313" key="3">
    <source>
        <dbReference type="EnsemblPlants" id="OBART08G15930.1"/>
    </source>
</evidence>
<dbReference type="Pfam" id="PF13439">
    <property type="entry name" value="Glyco_transf_4"/>
    <property type="match status" value="1"/>
</dbReference>
<accession>A0A0D3H0N2</accession>
<reference evidence="3" key="2">
    <citation type="submission" date="2015-03" db="UniProtKB">
        <authorList>
            <consortium name="EnsemblPlants"/>
        </authorList>
    </citation>
    <scope>IDENTIFICATION</scope>
</reference>
<evidence type="ECO:0000256" key="1">
    <source>
        <dbReference type="SAM" id="MobiDB-lite"/>
    </source>
</evidence>
<organism evidence="3">
    <name type="scientific">Oryza barthii</name>
    <dbReference type="NCBI Taxonomy" id="65489"/>
    <lineage>
        <taxon>Eukaryota</taxon>
        <taxon>Viridiplantae</taxon>
        <taxon>Streptophyta</taxon>
        <taxon>Embryophyta</taxon>
        <taxon>Tracheophyta</taxon>
        <taxon>Spermatophyta</taxon>
        <taxon>Magnoliopsida</taxon>
        <taxon>Liliopsida</taxon>
        <taxon>Poales</taxon>
        <taxon>Poaceae</taxon>
        <taxon>BOP clade</taxon>
        <taxon>Oryzoideae</taxon>
        <taxon>Oryzeae</taxon>
        <taxon>Oryzinae</taxon>
        <taxon>Oryza</taxon>
    </lineage>
</organism>
<reference evidence="3" key="1">
    <citation type="journal article" date="2009" name="Rice">
        <title>De Novo Next Generation Sequencing of Plant Genomes.</title>
        <authorList>
            <person name="Rounsley S."/>
            <person name="Marri P.R."/>
            <person name="Yu Y."/>
            <person name="He R."/>
            <person name="Sisneros N."/>
            <person name="Goicoechea J.L."/>
            <person name="Lee S.J."/>
            <person name="Angelova A."/>
            <person name="Kudrna D."/>
            <person name="Luo M."/>
            <person name="Affourtit J."/>
            <person name="Desany B."/>
            <person name="Knight J."/>
            <person name="Niazi F."/>
            <person name="Egholm M."/>
            <person name="Wing R.A."/>
        </authorList>
    </citation>
    <scope>NUCLEOTIDE SEQUENCE [LARGE SCALE GENOMIC DNA]</scope>
    <source>
        <strain evidence="3">cv. IRGC 105608</strain>
    </source>
</reference>
<dbReference type="AlphaFoldDB" id="A0A0D3H0N2"/>
<dbReference type="Gramene" id="OBART08G15930.1">
    <property type="protein sequence ID" value="OBART08G15930.1"/>
    <property type="gene ID" value="OBART08G15930"/>
</dbReference>
<dbReference type="Gene3D" id="3.40.50.2000">
    <property type="entry name" value="Glycogen Phosphorylase B"/>
    <property type="match status" value="1"/>
</dbReference>